<evidence type="ECO:0000256" key="5">
    <source>
        <dbReference type="ARBA" id="ARBA00023463"/>
    </source>
</evidence>
<dbReference type="Pfam" id="PF01529">
    <property type="entry name" value="DHHC"/>
    <property type="match status" value="1"/>
</dbReference>
<dbReference type="Proteomes" id="UP000728032">
    <property type="component" value="Unassembled WGS sequence"/>
</dbReference>
<dbReference type="PROSITE" id="PS50216">
    <property type="entry name" value="DHHC"/>
    <property type="match status" value="1"/>
</dbReference>
<sequence>MACKSVTRLIPATCAWILLLSTTTAFFWFPYVLCAISQCNETINANSHPISCQYLQNTYHLSVTICQGIITFFVISNFFLATFMDPGVIKKALITANADEDKDDDFRAPLYKNVEINGITVRMKWCVTCQFYRPPRCSHCSVCNTCIEVSAVSEDMFTFDHHCPWVNNCIGRRNYRHFFFFLIFLSIHMVSIFFWCILFILDHKEVLQQTDSIVAGRTTNEQGGYNPFSRGCWANCCYTLCGPRFPSKSVAKKKSSLSHLHHYNSLSASAATGADNTVKVYMDSTNSMFVHNSMRPNNSSHSQNYNRKTNSACPNDGISLERIESSSQSQSRDCEPSPPAHRNHMNSSMSPQFKPYPHNMSGQMAFHDFNKPQFNNSDNNFSITMRRNENGKKETTFSVSADDSYNEKPTHNQYNSQRPFSPVSSTSNTDSYIQSQNRSMTPGGGPGGMVIYYSPDAGCVSEVAKYSETEPRSKQQMGASDDHSCQSTNTSTHFIKRPMSFIKALEMTDKIERNEHNNQLSPRQQQLQRQSTNNEDNRQSQYEMNYEISV</sequence>
<feature type="transmembrane region" description="Helical" evidence="7">
    <location>
        <begin position="59"/>
        <end position="81"/>
    </location>
</feature>
<evidence type="ECO:0000313" key="11">
    <source>
        <dbReference type="Proteomes" id="UP000728032"/>
    </source>
</evidence>
<keyword evidence="11" id="KW-1185">Reference proteome</keyword>
<evidence type="ECO:0000256" key="6">
    <source>
        <dbReference type="ARBA" id="ARBA00047790"/>
    </source>
</evidence>
<evidence type="ECO:0000256" key="8">
    <source>
        <dbReference type="SAM" id="MobiDB-lite"/>
    </source>
</evidence>
<feature type="region of interest" description="Disordered" evidence="8">
    <location>
        <begin position="377"/>
        <end position="447"/>
    </location>
</feature>
<protein>
    <recommendedName>
        <fullName evidence="7">Palmitoyltransferase</fullName>
        <ecNumber evidence="7">2.3.1.225</ecNumber>
    </recommendedName>
</protein>
<dbReference type="PANTHER" id="PTHR12349:SF2">
    <property type="entry name" value="PALMITOYLTRANSFERASE ZDHHC8"/>
    <property type="match status" value="1"/>
</dbReference>
<feature type="region of interest" description="Disordered" evidence="8">
    <location>
        <begin position="466"/>
        <end position="493"/>
    </location>
</feature>
<keyword evidence="2 7" id="KW-0812">Transmembrane</keyword>
<gene>
    <name evidence="10" type="ORF">ONB1V03_LOCUS5447</name>
</gene>
<proteinExistence type="inferred from homology"/>
<keyword evidence="3 7" id="KW-1133">Transmembrane helix</keyword>
<comment type="domain">
    <text evidence="7">The DHHC domain is required for palmitoyltransferase activity.</text>
</comment>
<comment type="subcellular location">
    <subcellularLocation>
        <location evidence="1">Membrane</location>
        <topology evidence="1">Multi-pass membrane protein</topology>
    </subcellularLocation>
</comment>
<feature type="region of interest" description="Disordered" evidence="8">
    <location>
        <begin position="513"/>
        <end position="550"/>
    </location>
</feature>
<feature type="compositionally biased region" description="Low complexity" evidence="8">
    <location>
        <begin position="517"/>
        <end position="531"/>
    </location>
</feature>
<feature type="compositionally biased region" description="Polar residues" evidence="8">
    <location>
        <begin position="291"/>
        <end position="313"/>
    </location>
</feature>
<dbReference type="PANTHER" id="PTHR12349">
    <property type="entry name" value="ANKYRIN REPEAT AND LEM DOMAIN-CONTAINING PROTEIN 2"/>
    <property type="match status" value="1"/>
</dbReference>
<keyword evidence="4 7" id="KW-0472">Membrane</keyword>
<comment type="catalytic activity">
    <reaction evidence="6">
        <text>L-cysteinyl-[protein] + hexadecanoyl-CoA = S-hexadecanoyl-L-cysteinyl-[protein] + CoA</text>
        <dbReference type="Rhea" id="RHEA:36683"/>
        <dbReference type="Rhea" id="RHEA-COMP:10131"/>
        <dbReference type="Rhea" id="RHEA-COMP:11032"/>
        <dbReference type="ChEBI" id="CHEBI:29950"/>
        <dbReference type="ChEBI" id="CHEBI:57287"/>
        <dbReference type="ChEBI" id="CHEBI:57379"/>
        <dbReference type="ChEBI" id="CHEBI:74151"/>
        <dbReference type="EC" id="2.3.1.225"/>
    </reaction>
    <physiologicalReaction direction="left-to-right" evidence="6">
        <dbReference type="Rhea" id="RHEA:36684"/>
    </physiologicalReaction>
</comment>
<evidence type="ECO:0000256" key="3">
    <source>
        <dbReference type="ARBA" id="ARBA00022989"/>
    </source>
</evidence>
<dbReference type="InterPro" id="IPR001594">
    <property type="entry name" value="Palmitoyltrfase_DHHC"/>
</dbReference>
<dbReference type="EC" id="2.3.1.225" evidence="7"/>
<feature type="region of interest" description="Disordered" evidence="8">
    <location>
        <begin position="291"/>
        <end position="354"/>
    </location>
</feature>
<dbReference type="AlphaFoldDB" id="A0A7R9LQ93"/>
<evidence type="ECO:0000256" key="7">
    <source>
        <dbReference type="RuleBase" id="RU079119"/>
    </source>
</evidence>
<dbReference type="OrthoDB" id="4096362at2759"/>
<organism evidence="10">
    <name type="scientific">Oppiella nova</name>
    <dbReference type="NCBI Taxonomy" id="334625"/>
    <lineage>
        <taxon>Eukaryota</taxon>
        <taxon>Metazoa</taxon>
        <taxon>Ecdysozoa</taxon>
        <taxon>Arthropoda</taxon>
        <taxon>Chelicerata</taxon>
        <taxon>Arachnida</taxon>
        <taxon>Acari</taxon>
        <taxon>Acariformes</taxon>
        <taxon>Sarcoptiformes</taxon>
        <taxon>Oribatida</taxon>
        <taxon>Brachypylina</taxon>
        <taxon>Oppioidea</taxon>
        <taxon>Oppiidae</taxon>
        <taxon>Oppiella</taxon>
    </lineage>
</organism>
<evidence type="ECO:0000256" key="2">
    <source>
        <dbReference type="ARBA" id="ARBA00022692"/>
    </source>
</evidence>
<dbReference type="GO" id="GO:0019706">
    <property type="term" value="F:protein-cysteine S-palmitoyltransferase activity"/>
    <property type="evidence" value="ECO:0007669"/>
    <property type="project" value="UniProtKB-EC"/>
</dbReference>
<evidence type="ECO:0000256" key="1">
    <source>
        <dbReference type="ARBA" id="ARBA00004141"/>
    </source>
</evidence>
<name>A0A7R9LQ93_9ACAR</name>
<dbReference type="GO" id="GO:0016020">
    <property type="term" value="C:membrane"/>
    <property type="evidence" value="ECO:0007669"/>
    <property type="project" value="UniProtKB-SubCell"/>
</dbReference>
<feature type="transmembrane region" description="Helical" evidence="7">
    <location>
        <begin position="178"/>
        <end position="201"/>
    </location>
</feature>
<comment type="similarity">
    <text evidence="5">Belongs to the DHHC palmitoyltransferase family. ERF2/ZDHHC9 subfamily.</text>
</comment>
<keyword evidence="7" id="KW-0012">Acyltransferase</keyword>
<evidence type="ECO:0000259" key="9">
    <source>
        <dbReference type="Pfam" id="PF01529"/>
    </source>
</evidence>
<accession>A0A7R9LQ93</accession>
<evidence type="ECO:0000313" key="10">
    <source>
        <dbReference type="EMBL" id="CAD7645885.1"/>
    </source>
</evidence>
<reference evidence="10" key="1">
    <citation type="submission" date="2020-11" db="EMBL/GenBank/DDBJ databases">
        <authorList>
            <person name="Tran Van P."/>
        </authorList>
    </citation>
    <scope>NUCLEOTIDE SEQUENCE</scope>
</reference>
<evidence type="ECO:0000256" key="4">
    <source>
        <dbReference type="ARBA" id="ARBA00023136"/>
    </source>
</evidence>
<keyword evidence="7" id="KW-0808">Transferase</keyword>
<feature type="compositionally biased region" description="Polar residues" evidence="8">
    <location>
        <begin position="411"/>
        <end position="440"/>
    </location>
</feature>
<feature type="compositionally biased region" description="Basic and acidic residues" evidence="8">
    <location>
        <begin position="386"/>
        <end position="395"/>
    </location>
</feature>
<dbReference type="EMBL" id="CAJPVJ010002195">
    <property type="protein sequence ID" value="CAG2165912.1"/>
    <property type="molecule type" value="Genomic_DNA"/>
</dbReference>
<feature type="domain" description="Palmitoyltransferase DHHC" evidence="9">
    <location>
        <begin position="122"/>
        <end position="211"/>
    </location>
</feature>
<dbReference type="EMBL" id="OC917020">
    <property type="protein sequence ID" value="CAD7645885.1"/>
    <property type="molecule type" value="Genomic_DNA"/>
</dbReference>